<dbReference type="PROSITE" id="PS50995">
    <property type="entry name" value="HTH_MARR_2"/>
    <property type="match status" value="1"/>
</dbReference>
<protein>
    <submittedName>
        <fullName evidence="3">MarR family transcriptional regulator</fullName>
    </submittedName>
</protein>
<evidence type="ECO:0000313" key="3">
    <source>
        <dbReference type="EMBL" id="MBJ7601960.1"/>
    </source>
</evidence>
<dbReference type="RefSeq" id="WP_338176346.1">
    <property type="nucleotide sequence ID" value="NZ_JAEKNQ010000010.1"/>
</dbReference>
<dbReference type="Pfam" id="PF01047">
    <property type="entry name" value="MarR"/>
    <property type="match status" value="1"/>
</dbReference>
<comment type="caution">
    <text evidence="3">The sequence shown here is derived from an EMBL/GenBank/DDBJ whole genome shotgun (WGS) entry which is preliminary data.</text>
</comment>
<feature type="region of interest" description="Disordered" evidence="1">
    <location>
        <begin position="192"/>
        <end position="215"/>
    </location>
</feature>
<reference evidence="3 4" key="1">
    <citation type="submission" date="2020-10" db="EMBL/GenBank/DDBJ databases">
        <title>Ca. Dormibacterota MAGs.</title>
        <authorList>
            <person name="Montgomery K."/>
        </authorList>
    </citation>
    <scope>NUCLEOTIDE SEQUENCE [LARGE SCALE GENOMIC DNA]</scope>
    <source>
        <strain evidence="3">SC8811_S16_3</strain>
    </source>
</reference>
<dbReference type="InterPro" id="IPR036388">
    <property type="entry name" value="WH-like_DNA-bd_sf"/>
</dbReference>
<dbReference type="SUPFAM" id="SSF46785">
    <property type="entry name" value="Winged helix' DNA-binding domain"/>
    <property type="match status" value="1"/>
</dbReference>
<accession>A0A934KBV7</accession>
<name>A0A934KBV7_9BACT</name>
<dbReference type="GO" id="GO:0006950">
    <property type="term" value="P:response to stress"/>
    <property type="evidence" value="ECO:0007669"/>
    <property type="project" value="TreeGrafter"/>
</dbReference>
<dbReference type="InterPro" id="IPR039422">
    <property type="entry name" value="MarR/SlyA-like"/>
</dbReference>
<dbReference type="InterPro" id="IPR036390">
    <property type="entry name" value="WH_DNA-bd_sf"/>
</dbReference>
<dbReference type="EMBL" id="JAEKNQ010000010">
    <property type="protein sequence ID" value="MBJ7601960.1"/>
    <property type="molecule type" value="Genomic_DNA"/>
</dbReference>
<gene>
    <name evidence="3" type="ORF">JF888_01970</name>
</gene>
<dbReference type="SMART" id="SM00347">
    <property type="entry name" value="HTH_MARR"/>
    <property type="match status" value="1"/>
</dbReference>
<proteinExistence type="predicted"/>
<evidence type="ECO:0000259" key="2">
    <source>
        <dbReference type="PROSITE" id="PS50995"/>
    </source>
</evidence>
<dbReference type="PANTHER" id="PTHR33164">
    <property type="entry name" value="TRANSCRIPTIONAL REGULATOR, MARR FAMILY"/>
    <property type="match status" value="1"/>
</dbReference>
<dbReference type="Proteomes" id="UP000620075">
    <property type="component" value="Unassembled WGS sequence"/>
</dbReference>
<evidence type="ECO:0000313" key="4">
    <source>
        <dbReference type="Proteomes" id="UP000620075"/>
    </source>
</evidence>
<dbReference type="Gene3D" id="1.10.10.10">
    <property type="entry name" value="Winged helix-like DNA-binding domain superfamily/Winged helix DNA-binding domain"/>
    <property type="match status" value="1"/>
</dbReference>
<dbReference type="PANTHER" id="PTHR33164:SF43">
    <property type="entry name" value="HTH-TYPE TRANSCRIPTIONAL REPRESSOR YETL"/>
    <property type="match status" value="1"/>
</dbReference>
<dbReference type="GO" id="GO:0003700">
    <property type="term" value="F:DNA-binding transcription factor activity"/>
    <property type="evidence" value="ECO:0007669"/>
    <property type="project" value="InterPro"/>
</dbReference>
<organism evidence="3 4">
    <name type="scientific">Candidatus Dormiibacter inghamiae</name>
    <dbReference type="NCBI Taxonomy" id="3127013"/>
    <lineage>
        <taxon>Bacteria</taxon>
        <taxon>Bacillati</taxon>
        <taxon>Candidatus Dormiibacterota</taxon>
        <taxon>Candidatus Dormibacteria</taxon>
        <taxon>Candidatus Dormibacterales</taxon>
        <taxon>Candidatus Dormibacteraceae</taxon>
        <taxon>Candidatus Dormiibacter</taxon>
    </lineage>
</organism>
<sequence>MNPDNETPIVGPPLETGSQLSEALAADEAGLLYNVQVRRDLEATKASPATLLTAEALLALTKVARHLHNKRERLCEGVNLSEGRFQMLQALSRSDSGVVLGKLAGSMGVTPRNVTGLLDNLERDGLARRVSDPEDRRSWLAELTPAGREKVHQMRQRMLYAQDLLSDRLSEADWKQLRHLCWRLLQITTTTDPAGHLQPAPPDPAITKEEKSRAR</sequence>
<feature type="domain" description="HTH marR-type" evidence="2">
    <location>
        <begin position="53"/>
        <end position="186"/>
    </location>
</feature>
<dbReference type="AlphaFoldDB" id="A0A934KBV7"/>
<dbReference type="InterPro" id="IPR000835">
    <property type="entry name" value="HTH_MarR-typ"/>
</dbReference>
<evidence type="ECO:0000256" key="1">
    <source>
        <dbReference type="SAM" id="MobiDB-lite"/>
    </source>
</evidence>
<feature type="compositionally biased region" description="Basic and acidic residues" evidence="1">
    <location>
        <begin position="206"/>
        <end position="215"/>
    </location>
</feature>